<keyword evidence="3" id="KW-1185">Reference proteome</keyword>
<sequence length="204" mass="23446">MEILITTMLVLLLVALVFLGYKLLRFMFKSKGHAMVSLSLCGIVLLIMGVNNVFFKKMHFIPSKVYPDLYLVKYPIKDKKELNTAIKEYVIEQVNKSNESVSTLKAASNYSLRFYQYSKSWGINLFADAGTAYFLENEEDPSGFVVEELSMYSNYRLAEFHWNPCENGSGQYCGELIYFDKGEVSKTEILWDMVPVKSNTRSKK</sequence>
<reference evidence="2 3" key="1">
    <citation type="submission" date="2014-04" db="EMBL/GenBank/DDBJ databases">
        <title>Whole genome of Muricauda olearia.</title>
        <authorList>
            <person name="Zhang X.-H."/>
            <person name="Tang K."/>
        </authorList>
    </citation>
    <scope>NUCLEOTIDE SEQUENCE [LARGE SCALE GENOMIC DNA]</scope>
    <source>
        <strain evidence="2 3">Th120</strain>
    </source>
</reference>
<proteinExistence type="predicted"/>
<dbReference type="EMBL" id="JJMP01000001">
    <property type="protein sequence ID" value="RYC53140.1"/>
    <property type="molecule type" value="Genomic_DNA"/>
</dbReference>
<protein>
    <submittedName>
        <fullName evidence="2">Uncharacterized protein</fullName>
    </submittedName>
</protein>
<evidence type="ECO:0000313" key="3">
    <source>
        <dbReference type="Proteomes" id="UP000290261"/>
    </source>
</evidence>
<name>A0A444VR89_9FLAO</name>
<keyword evidence="1" id="KW-1133">Transmembrane helix</keyword>
<evidence type="ECO:0000313" key="2">
    <source>
        <dbReference type="EMBL" id="RYC53140.1"/>
    </source>
</evidence>
<organism evidence="2 3">
    <name type="scientific">Flagellimonas olearia</name>
    <dbReference type="NCBI Taxonomy" id="552546"/>
    <lineage>
        <taxon>Bacteria</taxon>
        <taxon>Pseudomonadati</taxon>
        <taxon>Bacteroidota</taxon>
        <taxon>Flavobacteriia</taxon>
        <taxon>Flavobacteriales</taxon>
        <taxon>Flavobacteriaceae</taxon>
        <taxon>Flagellimonas</taxon>
    </lineage>
</organism>
<dbReference type="AlphaFoldDB" id="A0A444VR89"/>
<dbReference type="Proteomes" id="UP000290261">
    <property type="component" value="Unassembled WGS sequence"/>
</dbReference>
<evidence type="ECO:0000256" key="1">
    <source>
        <dbReference type="SAM" id="Phobius"/>
    </source>
</evidence>
<feature type="transmembrane region" description="Helical" evidence="1">
    <location>
        <begin position="36"/>
        <end position="55"/>
    </location>
</feature>
<keyword evidence="1" id="KW-0812">Transmembrane</keyword>
<comment type="caution">
    <text evidence="2">The sequence shown here is derived from an EMBL/GenBank/DDBJ whole genome shotgun (WGS) entry which is preliminary data.</text>
</comment>
<keyword evidence="1" id="KW-0472">Membrane</keyword>
<dbReference type="RefSeq" id="WP_129652840.1">
    <property type="nucleotide sequence ID" value="NZ_ML142907.1"/>
</dbReference>
<feature type="transmembrane region" description="Helical" evidence="1">
    <location>
        <begin position="6"/>
        <end position="24"/>
    </location>
</feature>
<gene>
    <name evidence="2" type="ORF">DN53_02675</name>
</gene>
<accession>A0A444VR89</accession>